<dbReference type="InterPro" id="IPR001525">
    <property type="entry name" value="C5_MeTfrase"/>
</dbReference>
<dbReference type="PANTHER" id="PTHR10629">
    <property type="entry name" value="CYTOSINE-SPECIFIC METHYLTRANSFERASE"/>
    <property type="match status" value="1"/>
</dbReference>
<dbReference type="EMBL" id="BAAAQN010000028">
    <property type="protein sequence ID" value="GAA2039396.1"/>
    <property type="molecule type" value="Genomic_DNA"/>
</dbReference>
<dbReference type="InterPro" id="IPR029063">
    <property type="entry name" value="SAM-dependent_MTases_sf"/>
</dbReference>
<gene>
    <name evidence="8" type="ORF">GCM10009839_46700</name>
</gene>
<keyword evidence="5" id="KW-0680">Restriction system</keyword>
<dbReference type="InterPro" id="IPR018117">
    <property type="entry name" value="C5_DNA_meth_AS"/>
</dbReference>
<dbReference type="Gene3D" id="3.40.50.150">
    <property type="entry name" value="Vaccinia Virus protein VP39"/>
    <property type="match status" value="1"/>
</dbReference>
<keyword evidence="3 6" id="KW-0808">Transferase</keyword>
<comment type="caution">
    <text evidence="8">The sequence shown here is derived from an EMBL/GenBank/DDBJ whole genome shotgun (WGS) entry which is preliminary data.</text>
</comment>
<evidence type="ECO:0000256" key="2">
    <source>
        <dbReference type="ARBA" id="ARBA00022603"/>
    </source>
</evidence>
<sequence length="381" mass="40532">MSPARASSAPRLGSLCTGYGGLDLAAKNLFGAKPAWFADNDPDAVRVLAHHHRRVPNLGDITALDFADREAVPGIDILTAGWPCQDISIAGRGEGLKKGNRSGLWFTVATAVRDLRPDLVLLENVAQLRGRGLQQVQSDLAASGYDTEWLCLRASEVGAPHRRARCFILAWRPGDGATRLLEAAAHAPGPRRRRPGSLRPCCAPGRGSLGGSGRRRLGAHTESLPGGAVPDPARLGRHEGLPEPARVQGGSDADLGDRPAGEASGRAGAGPARGGLSPHSAYPWGIYAEAVRRWEHILGRAAPEPTEPGRNGRPRLRPEFTAWVMGLPADDYLAAVPDVSRIAALRLAGNGVVPHHAETAFRELARRALPYRWGSPSGEER</sequence>
<feature type="active site" evidence="6">
    <location>
        <position position="84"/>
    </location>
</feature>
<dbReference type="EC" id="2.1.1.37" evidence="1"/>
<keyword evidence="4 6" id="KW-0949">S-adenosyl-L-methionine</keyword>
<proteinExistence type="inferred from homology"/>
<reference evidence="8 9" key="1">
    <citation type="journal article" date="2019" name="Int. J. Syst. Evol. Microbiol.">
        <title>The Global Catalogue of Microorganisms (GCM) 10K type strain sequencing project: providing services to taxonomists for standard genome sequencing and annotation.</title>
        <authorList>
            <consortium name="The Broad Institute Genomics Platform"/>
            <consortium name="The Broad Institute Genome Sequencing Center for Infectious Disease"/>
            <person name="Wu L."/>
            <person name="Ma J."/>
        </authorList>
    </citation>
    <scope>NUCLEOTIDE SEQUENCE [LARGE SCALE GENOMIC DNA]</scope>
    <source>
        <strain evidence="8 9">JCM 16014</strain>
    </source>
</reference>
<dbReference type="InterPro" id="IPR050390">
    <property type="entry name" value="C5-Methyltransferase"/>
</dbReference>
<dbReference type="PROSITE" id="PS00094">
    <property type="entry name" value="C5_MTASE_1"/>
    <property type="match status" value="1"/>
</dbReference>
<evidence type="ECO:0000256" key="1">
    <source>
        <dbReference type="ARBA" id="ARBA00011975"/>
    </source>
</evidence>
<evidence type="ECO:0000256" key="3">
    <source>
        <dbReference type="ARBA" id="ARBA00022679"/>
    </source>
</evidence>
<feature type="region of interest" description="Disordered" evidence="7">
    <location>
        <begin position="185"/>
        <end position="276"/>
    </location>
</feature>
<accession>A0ABN2USA5</accession>
<dbReference type="PANTHER" id="PTHR10629:SF52">
    <property type="entry name" value="DNA (CYTOSINE-5)-METHYLTRANSFERASE 1"/>
    <property type="match status" value="1"/>
</dbReference>
<evidence type="ECO:0000256" key="4">
    <source>
        <dbReference type="ARBA" id="ARBA00022691"/>
    </source>
</evidence>
<evidence type="ECO:0000256" key="6">
    <source>
        <dbReference type="PROSITE-ProRule" id="PRU01016"/>
    </source>
</evidence>
<evidence type="ECO:0000256" key="5">
    <source>
        <dbReference type="ARBA" id="ARBA00022747"/>
    </source>
</evidence>
<keyword evidence="9" id="KW-1185">Reference proteome</keyword>
<evidence type="ECO:0000313" key="8">
    <source>
        <dbReference type="EMBL" id="GAA2039396.1"/>
    </source>
</evidence>
<comment type="similarity">
    <text evidence="6">Belongs to the class I-like SAM-binding methyltransferase superfamily. C5-methyltransferase family.</text>
</comment>
<evidence type="ECO:0000256" key="7">
    <source>
        <dbReference type="SAM" id="MobiDB-lite"/>
    </source>
</evidence>
<name>A0ABN2USA5_9ACTN</name>
<keyword evidence="2 6" id="KW-0489">Methyltransferase</keyword>
<organism evidence="8 9">
    <name type="scientific">Catenulispora yoronensis</name>
    <dbReference type="NCBI Taxonomy" id="450799"/>
    <lineage>
        <taxon>Bacteria</taxon>
        <taxon>Bacillati</taxon>
        <taxon>Actinomycetota</taxon>
        <taxon>Actinomycetes</taxon>
        <taxon>Catenulisporales</taxon>
        <taxon>Catenulisporaceae</taxon>
        <taxon>Catenulispora</taxon>
    </lineage>
</organism>
<dbReference type="SUPFAM" id="SSF53335">
    <property type="entry name" value="S-adenosyl-L-methionine-dependent methyltransferases"/>
    <property type="match status" value="1"/>
</dbReference>
<dbReference type="Pfam" id="PF00145">
    <property type="entry name" value="DNA_methylase"/>
    <property type="match status" value="1"/>
</dbReference>
<dbReference type="PRINTS" id="PR00105">
    <property type="entry name" value="C5METTRFRASE"/>
</dbReference>
<protein>
    <recommendedName>
        <fullName evidence="1">DNA (cytosine-5-)-methyltransferase</fullName>
        <ecNumber evidence="1">2.1.1.37</ecNumber>
    </recommendedName>
</protein>
<dbReference type="Proteomes" id="UP001500751">
    <property type="component" value="Unassembled WGS sequence"/>
</dbReference>
<evidence type="ECO:0000313" key="9">
    <source>
        <dbReference type="Proteomes" id="UP001500751"/>
    </source>
</evidence>
<dbReference type="PROSITE" id="PS51679">
    <property type="entry name" value="SAM_MT_C5"/>
    <property type="match status" value="1"/>
</dbReference>